<comment type="caution">
    <text evidence="6">The sequence shown here is derived from an EMBL/GenBank/DDBJ whole genome shotgun (WGS) entry which is preliminary data.</text>
</comment>
<evidence type="ECO:0000259" key="5">
    <source>
        <dbReference type="Pfam" id="PF00171"/>
    </source>
</evidence>
<dbReference type="InterPro" id="IPR016162">
    <property type="entry name" value="Ald_DH_N"/>
</dbReference>
<organism evidence="6 7">
    <name type="scientific">Gordonia lacunae</name>
    <dbReference type="NCBI Taxonomy" id="417102"/>
    <lineage>
        <taxon>Bacteria</taxon>
        <taxon>Bacillati</taxon>
        <taxon>Actinomycetota</taxon>
        <taxon>Actinomycetes</taxon>
        <taxon>Mycobacteriales</taxon>
        <taxon>Gordoniaceae</taxon>
        <taxon>Gordonia</taxon>
    </lineage>
</organism>
<dbReference type="Gene3D" id="3.40.605.10">
    <property type="entry name" value="Aldehyde Dehydrogenase, Chain A, domain 1"/>
    <property type="match status" value="1"/>
</dbReference>
<comment type="similarity">
    <text evidence="1 4">Belongs to the aldehyde dehydrogenase family.</text>
</comment>
<keyword evidence="7" id="KW-1185">Reference proteome</keyword>
<evidence type="ECO:0000256" key="2">
    <source>
        <dbReference type="ARBA" id="ARBA00023002"/>
    </source>
</evidence>
<protein>
    <recommendedName>
        <fullName evidence="5">Aldehyde dehydrogenase domain-containing protein</fullName>
    </recommendedName>
</protein>
<accession>A0A243Q6Q4</accession>
<dbReference type="SUPFAM" id="SSF53720">
    <property type="entry name" value="ALDH-like"/>
    <property type="match status" value="1"/>
</dbReference>
<dbReference type="STRING" id="417102.CA982_18310"/>
<evidence type="ECO:0000313" key="7">
    <source>
        <dbReference type="Proteomes" id="UP000194632"/>
    </source>
</evidence>
<evidence type="ECO:0000256" key="4">
    <source>
        <dbReference type="RuleBase" id="RU003345"/>
    </source>
</evidence>
<dbReference type="PANTHER" id="PTHR42991">
    <property type="entry name" value="ALDEHYDE DEHYDROGENASE"/>
    <property type="match status" value="1"/>
</dbReference>
<dbReference type="PANTHER" id="PTHR42991:SF1">
    <property type="entry name" value="ALDEHYDE DEHYDROGENASE"/>
    <property type="match status" value="1"/>
</dbReference>
<dbReference type="AlphaFoldDB" id="A0A243Q6Q4"/>
<dbReference type="InterPro" id="IPR051020">
    <property type="entry name" value="ALDH-related_metabolic_enz"/>
</dbReference>
<dbReference type="OrthoDB" id="6882680at2"/>
<dbReference type="Proteomes" id="UP000194632">
    <property type="component" value="Unassembled WGS sequence"/>
</dbReference>
<dbReference type="InterPro" id="IPR015590">
    <property type="entry name" value="Aldehyde_DH_dom"/>
</dbReference>
<dbReference type="PROSITE" id="PS00687">
    <property type="entry name" value="ALDEHYDE_DEHYDR_GLU"/>
    <property type="match status" value="1"/>
</dbReference>
<dbReference type="GO" id="GO:0008911">
    <property type="term" value="F:lactaldehyde dehydrogenase (NAD+) activity"/>
    <property type="evidence" value="ECO:0007669"/>
    <property type="project" value="TreeGrafter"/>
</dbReference>
<dbReference type="Pfam" id="PF00171">
    <property type="entry name" value="Aldedh"/>
    <property type="match status" value="1"/>
</dbReference>
<dbReference type="Gene3D" id="3.40.309.10">
    <property type="entry name" value="Aldehyde Dehydrogenase, Chain A, domain 2"/>
    <property type="match status" value="1"/>
</dbReference>
<gene>
    <name evidence="6" type="ORF">CA982_18310</name>
</gene>
<evidence type="ECO:0000256" key="1">
    <source>
        <dbReference type="ARBA" id="ARBA00009986"/>
    </source>
</evidence>
<proteinExistence type="inferred from homology"/>
<keyword evidence="2 4" id="KW-0560">Oxidoreductase</keyword>
<name>A0A243Q6Q4_9ACTN</name>
<evidence type="ECO:0000313" key="6">
    <source>
        <dbReference type="EMBL" id="OUC77191.1"/>
    </source>
</evidence>
<feature type="active site" evidence="3">
    <location>
        <position position="236"/>
    </location>
</feature>
<reference evidence="6 7" key="1">
    <citation type="submission" date="2017-05" db="EMBL/GenBank/DDBJ databases">
        <title>Biotechnological potential of actinobacteria isolated from South African environments.</title>
        <authorList>
            <person name="Le Roes-Hill M."/>
            <person name="Prins A."/>
            <person name="Durrell K.A."/>
        </authorList>
    </citation>
    <scope>NUCLEOTIDE SEQUENCE [LARGE SCALE GENOMIC DNA]</scope>
    <source>
        <strain evidence="6">BS2</strain>
    </source>
</reference>
<dbReference type="InterPro" id="IPR029510">
    <property type="entry name" value="Ald_DH_CS_GLU"/>
</dbReference>
<evidence type="ECO:0000256" key="3">
    <source>
        <dbReference type="PROSITE-ProRule" id="PRU10007"/>
    </source>
</evidence>
<dbReference type="EMBL" id="NGFO01000023">
    <property type="protein sequence ID" value="OUC77191.1"/>
    <property type="molecule type" value="Genomic_DNA"/>
</dbReference>
<dbReference type="InterPro" id="IPR016163">
    <property type="entry name" value="Ald_DH_C"/>
</dbReference>
<sequence length="467" mass="49448">MTLTTAARAVDDIVDGAAHGLAVLAEADSWQRHSWLNALAVLAEADSWQRHSWLNALAVEFEAGSETIAAAIHADTGKPDKWARTEVERATQIVRLAAVETLDLHPQAQRLDAQPTGSGRLAITVREPRGPVLALSPFNFPLHLTVHKVAPAVAAGASVIVVPSPRTPRTAAALTRAVDAAGIPSGIVTVVEPDTDHRRTWQLITHPALPTVSFTGSDAVGWRIVDAIPRKKVIVELGGNAAAVIAPDATSIEDLRHAAERIALFGFYNAGQACTSVQRVYVPESAAETFVPLLVTAAEKQDQHADVGPVIDDASADRIRGWVGEALDAGARLATGGPGEGRWLPPTVLLDPPPSARVITDEVFGPVVSVLTYTDLDEAYARVNDSRFGLSSGVFTHDLRTASHAVSVLRTGQVVIGDVPTYRSDVTAFGGIKESGRGREGVRATIEDYTVSRTAVFAEPPVSGRTP</sequence>
<dbReference type="RefSeq" id="WP_086536699.1">
    <property type="nucleotide sequence ID" value="NZ_NGFO01000023.1"/>
</dbReference>
<dbReference type="InterPro" id="IPR016161">
    <property type="entry name" value="Ald_DH/histidinol_DH"/>
</dbReference>
<feature type="domain" description="Aldehyde dehydrogenase" evidence="5">
    <location>
        <begin position="42"/>
        <end position="454"/>
    </location>
</feature>